<dbReference type="InterPro" id="IPR011701">
    <property type="entry name" value="MFS"/>
</dbReference>
<evidence type="ECO:0000256" key="6">
    <source>
        <dbReference type="SAM" id="Phobius"/>
    </source>
</evidence>
<evidence type="ECO:0000256" key="4">
    <source>
        <dbReference type="ARBA" id="ARBA00023136"/>
    </source>
</evidence>
<evidence type="ECO:0000313" key="8">
    <source>
        <dbReference type="Proteomes" id="UP000566819"/>
    </source>
</evidence>
<feature type="transmembrane region" description="Helical" evidence="6">
    <location>
        <begin position="326"/>
        <end position="348"/>
    </location>
</feature>
<reference evidence="7 8" key="1">
    <citation type="submission" date="2020-03" db="EMBL/GenBank/DDBJ databases">
        <title>Draft Genome Sequence of Cudoniella acicularis.</title>
        <authorList>
            <person name="Buettner E."/>
            <person name="Kellner H."/>
        </authorList>
    </citation>
    <scope>NUCLEOTIDE SEQUENCE [LARGE SCALE GENOMIC DNA]</scope>
    <source>
        <strain evidence="7 8">DSM 108380</strain>
    </source>
</reference>
<dbReference type="PANTHER" id="PTHR23502">
    <property type="entry name" value="MAJOR FACILITATOR SUPERFAMILY"/>
    <property type="match status" value="1"/>
</dbReference>
<organism evidence="7 8">
    <name type="scientific">Cudoniella acicularis</name>
    <dbReference type="NCBI Taxonomy" id="354080"/>
    <lineage>
        <taxon>Eukaryota</taxon>
        <taxon>Fungi</taxon>
        <taxon>Dikarya</taxon>
        <taxon>Ascomycota</taxon>
        <taxon>Pezizomycotina</taxon>
        <taxon>Leotiomycetes</taxon>
        <taxon>Helotiales</taxon>
        <taxon>Tricladiaceae</taxon>
        <taxon>Cudoniella</taxon>
    </lineage>
</organism>
<gene>
    <name evidence="7" type="ORF">G7Y89_g1330</name>
</gene>
<name>A0A8H4RXG9_9HELO</name>
<feature type="transmembrane region" description="Helical" evidence="6">
    <location>
        <begin position="242"/>
        <end position="261"/>
    </location>
</feature>
<sequence>MTDTKSQDPSVEKIGAPEAPAHGHPHHILEIDQGNNAVLLDIDVDGEKGDAGSIKLAKDNHTVLIPQPSEDPEDPLNWSWSKKHIILFIVALSAFCGDFSSGAGIPCIFPQGVEWGMDPNKVNYAGNLNVIMLGIGGIWWIPCVYYWGRAPVLFWTVLAGTFFTLGCCLTTSFTTFYGLRALQGFTLTSGQTIGLAYIKDMFFFHEHARKINLWAGLFLLSPYAGPFFANFIIAGTGDWRPVFWLVFGVCCFDLALIVVFLDESWYRRDIPQVDQPTRGNHFSRLIGTWQIKVHKGYFLTVKTSYSRLWSVLTKSIMLPVMSYQMLTFMWSVGINITSSILFATPRVVGGYGFSTQALGVLYLTPIVGVSLGEFFGHFFNDYMANRYIKKHHGIFKPEARLWTNYIATGLMIPGLIIIGQALEKHLHYAAIVVGWGMYVFGVMLASVAITAYALDSYPTRSGEVSCFLNFARVCGGFTVGYFQQPWGLKDGYGVSFGIQAVLVAVAVVILVSIHRFGASMRAKAGTVD</sequence>
<dbReference type="InterPro" id="IPR036259">
    <property type="entry name" value="MFS_trans_sf"/>
</dbReference>
<dbReference type="OrthoDB" id="2533084at2759"/>
<keyword evidence="8" id="KW-1185">Reference proteome</keyword>
<evidence type="ECO:0000256" key="3">
    <source>
        <dbReference type="ARBA" id="ARBA00022989"/>
    </source>
</evidence>
<dbReference type="EMBL" id="JAAMPI010000051">
    <property type="protein sequence ID" value="KAF4636744.1"/>
    <property type="molecule type" value="Genomic_DNA"/>
</dbReference>
<feature type="transmembrane region" description="Helical" evidence="6">
    <location>
        <begin position="85"/>
        <end position="109"/>
    </location>
</feature>
<protein>
    <recommendedName>
        <fullName evidence="9">Major facilitator superfamily (MFS) profile domain-containing protein</fullName>
    </recommendedName>
</protein>
<dbReference type="Pfam" id="PF07690">
    <property type="entry name" value="MFS_1"/>
    <property type="match status" value="1"/>
</dbReference>
<dbReference type="SUPFAM" id="SSF103473">
    <property type="entry name" value="MFS general substrate transporter"/>
    <property type="match status" value="1"/>
</dbReference>
<feature type="transmembrane region" description="Helical" evidence="6">
    <location>
        <begin position="428"/>
        <end position="454"/>
    </location>
</feature>
<feature type="transmembrane region" description="Helical" evidence="6">
    <location>
        <begin position="401"/>
        <end position="422"/>
    </location>
</feature>
<comment type="subcellular location">
    <subcellularLocation>
        <location evidence="1">Membrane</location>
        <topology evidence="1">Multi-pass membrane protein</topology>
    </subcellularLocation>
</comment>
<keyword evidence="4 6" id="KW-0472">Membrane</keyword>
<dbReference type="GO" id="GO:0005886">
    <property type="term" value="C:plasma membrane"/>
    <property type="evidence" value="ECO:0007669"/>
    <property type="project" value="TreeGrafter"/>
</dbReference>
<feature type="transmembrane region" description="Helical" evidence="6">
    <location>
        <begin position="360"/>
        <end position="380"/>
    </location>
</feature>
<dbReference type="PANTHER" id="PTHR23502:SF22">
    <property type="entry name" value="MAJOR FACILITATOR SUPERFAMILY (MFS) PROFILE DOMAIN-CONTAINING PROTEIN"/>
    <property type="match status" value="1"/>
</dbReference>
<dbReference type="Gene3D" id="1.20.1250.20">
    <property type="entry name" value="MFS general substrate transporter like domains"/>
    <property type="match status" value="1"/>
</dbReference>
<feature type="transmembrane region" description="Helical" evidence="6">
    <location>
        <begin position="153"/>
        <end position="179"/>
    </location>
</feature>
<evidence type="ECO:0000256" key="5">
    <source>
        <dbReference type="SAM" id="MobiDB-lite"/>
    </source>
</evidence>
<evidence type="ECO:0000256" key="1">
    <source>
        <dbReference type="ARBA" id="ARBA00004141"/>
    </source>
</evidence>
<keyword evidence="2 6" id="KW-0812">Transmembrane</keyword>
<feature type="transmembrane region" description="Helical" evidence="6">
    <location>
        <begin position="466"/>
        <end position="486"/>
    </location>
</feature>
<feature type="transmembrane region" description="Helical" evidence="6">
    <location>
        <begin position="211"/>
        <end position="236"/>
    </location>
</feature>
<feature type="transmembrane region" description="Helical" evidence="6">
    <location>
        <begin position="492"/>
        <end position="513"/>
    </location>
</feature>
<dbReference type="GO" id="GO:0022857">
    <property type="term" value="F:transmembrane transporter activity"/>
    <property type="evidence" value="ECO:0007669"/>
    <property type="project" value="InterPro"/>
</dbReference>
<comment type="caution">
    <text evidence="7">The sequence shown here is derived from an EMBL/GenBank/DDBJ whole genome shotgun (WGS) entry which is preliminary data.</text>
</comment>
<evidence type="ECO:0000313" key="7">
    <source>
        <dbReference type="EMBL" id="KAF4636744.1"/>
    </source>
</evidence>
<feature type="region of interest" description="Disordered" evidence="5">
    <location>
        <begin position="1"/>
        <end position="26"/>
    </location>
</feature>
<accession>A0A8H4RXG9</accession>
<evidence type="ECO:0008006" key="9">
    <source>
        <dbReference type="Google" id="ProtNLM"/>
    </source>
</evidence>
<feature type="transmembrane region" description="Helical" evidence="6">
    <location>
        <begin position="130"/>
        <end position="147"/>
    </location>
</feature>
<proteinExistence type="predicted"/>
<keyword evidence="3 6" id="KW-1133">Transmembrane helix</keyword>
<dbReference type="AlphaFoldDB" id="A0A8H4RXG9"/>
<dbReference type="Proteomes" id="UP000566819">
    <property type="component" value="Unassembled WGS sequence"/>
</dbReference>
<evidence type="ECO:0000256" key="2">
    <source>
        <dbReference type="ARBA" id="ARBA00022692"/>
    </source>
</evidence>